<proteinExistence type="predicted"/>
<dbReference type="PANTHER" id="PTHR38825:SF1">
    <property type="entry name" value="TRANSPORTER, LYSE FAMILY"/>
    <property type="match status" value="1"/>
</dbReference>
<sequence length="206" mass="23712">MDFIMVCIQYIAIGLGLVAPVGPLNIELFHRGLHQGFKQAWLLGLGALSVQIFYIWVIYFGYSGWFLQLKVELVGYAFGAFVLFYFGFSHLLQAFSVDTPRRNSPILAGLAIAFFNPFLFANWYHHFGSTLNTLRVEFSPVMVWIILICMMIGAFLWYTNLAFVFHFLGTRVNFSLKKGLTLIVGLMLLWFCSVYIRRIAEITLHW</sequence>
<feature type="transmembrane region" description="Helical" evidence="6">
    <location>
        <begin position="180"/>
        <end position="200"/>
    </location>
</feature>
<dbReference type="EMBL" id="BAAADJ010000063">
    <property type="protein sequence ID" value="GAA0344697.1"/>
    <property type="molecule type" value="Genomic_DNA"/>
</dbReference>
<protein>
    <submittedName>
        <fullName evidence="7">LysE family transporter</fullName>
    </submittedName>
</protein>
<gene>
    <name evidence="7" type="ORF">GCM10008967_38870</name>
</gene>
<accession>A0ABP3GG29</accession>
<keyword evidence="3 6" id="KW-0812">Transmembrane</keyword>
<keyword evidence="2" id="KW-1003">Cell membrane</keyword>
<name>A0ABP3GG29_9BACI</name>
<evidence type="ECO:0000256" key="3">
    <source>
        <dbReference type="ARBA" id="ARBA00022692"/>
    </source>
</evidence>
<dbReference type="InterPro" id="IPR001123">
    <property type="entry name" value="LeuE-type"/>
</dbReference>
<dbReference type="RefSeq" id="WP_343802988.1">
    <property type="nucleotide sequence ID" value="NZ_BAAADJ010000063.1"/>
</dbReference>
<organism evidence="7 8">
    <name type="scientific">Bacillus carboniphilus</name>
    <dbReference type="NCBI Taxonomy" id="86663"/>
    <lineage>
        <taxon>Bacteria</taxon>
        <taxon>Bacillati</taxon>
        <taxon>Bacillota</taxon>
        <taxon>Bacilli</taxon>
        <taxon>Bacillales</taxon>
        <taxon>Bacillaceae</taxon>
        <taxon>Bacillus</taxon>
    </lineage>
</organism>
<feature type="transmembrane region" description="Helical" evidence="6">
    <location>
        <begin position="104"/>
        <end position="124"/>
    </location>
</feature>
<feature type="transmembrane region" description="Helical" evidence="6">
    <location>
        <begin position="40"/>
        <end position="61"/>
    </location>
</feature>
<evidence type="ECO:0000256" key="5">
    <source>
        <dbReference type="ARBA" id="ARBA00023136"/>
    </source>
</evidence>
<evidence type="ECO:0000256" key="6">
    <source>
        <dbReference type="SAM" id="Phobius"/>
    </source>
</evidence>
<evidence type="ECO:0000256" key="1">
    <source>
        <dbReference type="ARBA" id="ARBA00004651"/>
    </source>
</evidence>
<evidence type="ECO:0000313" key="8">
    <source>
        <dbReference type="Proteomes" id="UP001500782"/>
    </source>
</evidence>
<keyword evidence="4 6" id="KW-1133">Transmembrane helix</keyword>
<keyword evidence="5 6" id="KW-0472">Membrane</keyword>
<dbReference type="Pfam" id="PF01810">
    <property type="entry name" value="LysE"/>
    <property type="match status" value="1"/>
</dbReference>
<evidence type="ECO:0000313" key="7">
    <source>
        <dbReference type="EMBL" id="GAA0344697.1"/>
    </source>
</evidence>
<feature type="transmembrane region" description="Helical" evidence="6">
    <location>
        <begin position="6"/>
        <end position="28"/>
    </location>
</feature>
<evidence type="ECO:0000256" key="2">
    <source>
        <dbReference type="ARBA" id="ARBA00022475"/>
    </source>
</evidence>
<comment type="subcellular location">
    <subcellularLocation>
        <location evidence="1">Cell membrane</location>
        <topology evidence="1">Multi-pass membrane protein</topology>
    </subcellularLocation>
</comment>
<dbReference type="Proteomes" id="UP001500782">
    <property type="component" value="Unassembled WGS sequence"/>
</dbReference>
<evidence type="ECO:0000256" key="4">
    <source>
        <dbReference type="ARBA" id="ARBA00022989"/>
    </source>
</evidence>
<reference evidence="8" key="1">
    <citation type="journal article" date="2019" name="Int. J. Syst. Evol. Microbiol.">
        <title>The Global Catalogue of Microorganisms (GCM) 10K type strain sequencing project: providing services to taxonomists for standard genome sequencing and annotation.</title>
        <authorList>
            <consortium name="The Broad Institute Genomics Platform"/>
            <consortium name="The Broad Institute Genome Sequencing Center for Infectious Disease"/>
            <person name="Wu L."/>
            <person name="Ma J."/>
        </authorList>
    </citation>
    <scope>NUCLEOTIDE SEQUENCE [LARGE SCALE GENOMIC DNA]</scope>
    <source>
        <strain evidence="8">JCM 9731</strain>
    </source>
</reference>
<feature type="transmembrane region" description="Helical" evidence="6">
    <location>
        <begin position="144"/>
        <end position="168"/>
    </location>
</feature>
<keyword evidence="8" id="KW-1185">Reference proteome</keyword>
<comment type="caution">
    <text evidence="7">The sequence shown here is derived from an EMBL/GenBank/DDBJ whole genome shotgun (WGS) entry which is preliminary data.</text>
</comment>
<feature type="transmembrane region" description="Helical" evidence="6">
    <location>
        <begin position="73"/>
        <end position="92"/>
    </location>
</feature>
<dbReference type="PANTHER" id="PTHR38825">
    <property type="entry name" value="LYSINE EXPORTER PROTEIN (LYSE/YGGA)"/>
    <property type="match status" value="1"/>
</dbReference>